<feature type="region of interest" description="Disordered" evidence="1">
    <location>
        <begin position="1"/>
        <end position="48"/>
    </location>
</feature>
<feature type="compositionally biased region" description="Low complexity" evidence="1">
    <location>
        <begin position="211"/>
        <end position="226"/>
    </location>
</feature>
<proteinExistence type="predicted"/>
<dbReference type="EMBL" id="CAJGYO010000007">
    <property type="protein sequence ID" value="CAD6245024.1"/>
    <property type="molecule type" value="Genomic_DNA"/>
</dbReference>
<feature type="compositionally biased region" description="Low complexity" evidence="1">
    <location>
        <begin position="1"/>
        <end position="14"/>
    </location>
</feature>
<dbReference type="PANTHER" id="PTHR33179:SF58">
    <property type="entry name" value="OS08G0409500 PROTEIN"/>
    <property type="match status" value="1"/>
</dbReference>
<organism evidence="3 4">
    <name type="scientific">Miscanthus lutarioriparius</name>
    <dbReference type="NCBI Taxonomy" id="422564"/>
    <lineage>
        <taxon>Eukaryota</taxon>
        <taxon>Viridiplantae</taxon>
        <taxon>Streptophyta</taxon>
        <taxon>Embryophyta</taxon>
        <taxon>Tracheophyta</taxon>
        <taxon>Spermatophyta</taxon>
        <taxon>Magnoliopsida</taxon>
        <taxon>Liliopsida</taxon>
        <taxon>Poales</taxon>
        <taxon>Poaceae</taxon>
        <taxon>PACMAD clade</taxon>
        <taxon>Panicoideae</taxon>
        <taxon>Andropogonodae</taxon>
        <taxon>Andropogoneae</taxon>
        <taxon>Saccharinae</taxon>
        <taxon>Miscanthus</taxon>
    </lineage>
</organism>
<dbReference type="InterPro" id="IPR039609">
    <property type="entry name" value="VQ_15/22"/>
</dbReference>
<keyword evidence="4" id="KW-1185">Reference proteome</keyword>
<feature type="region of interest" description="Disordered" evidence="1">
    <location>
        <begin position="282"/>
        <end position="305"/>
    </location>
</feature>
<dbReference type="AlphaFoldDB" id="A0A811PPE5"/>
<feature type="compositionally biased region" description="Basic residues" evidence="1">
    <location>
        <begin position="115"/>
        <end position="124"/>
    </location>
</feature>
<feature type="compositionally biased region" description="Low complexity" evidence="1">
    <location>
        <begin position="362"/>
        <end position="372"/>
    </location>
</feature>
<sequence length="391" mass="40000">MDSGNSGSLQSSSGGDDEFDSRCGADSSPLSALLRQPPLPPSVPGFGGGSLIYGLQDLRTPPLSNWCSTTAPLPAGADTSPPSLLGHVAAMAASAAADQADAAPAQAAAAAPPRGSRKRARASRRAPTTVLTTDTSNFRAMVQEFTGIPAPPFAGGTTARSRFDHHFFPLRTATAAAGTTSPATLPQYLLRPFGQKVQVHASSTPYPPSFTSPSTSSPAPANISIAPASTTTAGTTALASSSDSYHQLTAASTSALLGMQQDHSSNHYHSFHQSSSLGGDGNYAAHPAFDRGIAPTPPSSATRLQDPADFLGLTHDHGVMVGTQGPHAHLHPRNGGHCKATYSSTRPLLERSRRNPSADGSTATTTTAPVAATAGMRTQAGIVDSWVCTSD</sequence>
<dbReference type="Pfam" id="PF05678">
    <property type="entry name" value="VQ"/>
    <property type="match status" value="1"/>
</dbReference>
<feature type="compositionally biased region" description="Low complexity" evidence="1">
    <location>
        <begin position="103"/>
        <end position="114"/>
    </location>
</feature>
<accession>A0A811PPE5</accession>
<feature type="region of interest" description="Disordered" evidence="1">
    <location>
        <begin position="103"/>
        <end position="129"/>
    </location>
</feature>
<name>A0A811PPE5_9POAL</name>
<protein>
    <recommendedName>
        <fullName evidence="2">VQ domain-containing protein</fullName>
    </recommendedName>
</protein>
<evidence type="ECO:0000259" key="2">
    <source>
        <dbReference type="Pfam" id="PF05678"/>
    </source>
</evidence>
<dbReference type="OrthoDB" id="780193at2759"/>
<dbReference type="Proteomes" id="UP000604825">
    <property type="component" value="Unassembled WGS sequence"/>
</dbReference>
<dbReference type="InterPro" id="IPR008889">
    <property type="entry name" value="VQ"/>
</dbReference>
<dbReference type="PANTHER" id="PTHR33179">
    <property type="entry name" value="VQ MOTIF-CONTAINING PROTEIN"/>
    <property type="match status" value="1"/>
</dbReference>
<evidence type="ECO:0000313" key="3">
    <source>
        <dbReference type="EMBL" id="CAD6245024.1"/>
    </source>
</evidence>
<comment type="caution">
    <text evidence="3">The sequence shown here is derived from an EMBL/GenBank/DDBJ whole genome shotgun (WGS) entry which is preliminary data.</text>
</comment>
<reference evidence="3" key="1">
    <citation type="submission" date="2020-10" db="EMBL/GenBank/DDBJ databases">
        <authorList>
            <person name="Han B."/>
            <person name="Lu T."/>
            <person name="Zhao Q."/>
            <person name="Huang X."/>
            <person name="Zhao Y."/>
        </authorList>
    </citation>
    <scope>NUCLEOTIDE SEQUENCE</scope>
</reference>
<evidence type="ECO:0000256" key="1">
    <source>
        <dbReference type="SAM" id="MobiDB-lite"/>
    </source>
</evidence>
<evidence type="ECO:0000313" key="4">
    <source>
        <dbReference type="Proteomes" id="UP000604825"/>
    </source>
</evidence>
<gene>
    <name evidence="3" type="ORF">NCGR_LOCUS29488</name>
</gene>
<feature type="region of interest" description="Disordered" evidence="1">
    <location>
        <begin position="200"/>
        <end position="226"/>
    </location>
</feature>
<feature type="domain" description="VQ" evidence="2">
    <location>
        <begin position="125"/>
        <end position="152"/>
    </location>
</feature>
<feature type="region of interest" description="Disordered" evidence="1">
    <location>
        <begin position="346"/>
        <end position="372"/>
    </location>
</feature>